<evidence type="ECO:0000313" key="2">
    <source>
        <dbReference type="EMBL" id="GBO39553.1"/>
    </source>
</evidence>
<proteinExistence type="predicted"/>
<keyword evidence="3" id="KW-1185">Reference proteome</keyword>
<sequence>LLSLKPFQSPQLSRTNGLLQFVEALRVSKEQSLINTRRSVYCYIRKEKMTISSRGSKKGKMLIDLSPLRQHPLRDSTSGGMRSYHAKKKMPYLFPCKVNNGVNIDAGEKSGKILKMS</sequence>
<name>A0A4Y2WPX6_ARAVE</name>
<reference evidence="2 3" key="1">
    <citation type="journal article" date="2019" name="Sci. Rep.">
        <title>Orb-weaving spider Araneus ventricosus genome elucidates the spidroin gene catalogue.</title>
        <authorList>
            <person name="Kono N."/>
            <person name="Nakamura H."/>
            <person name="Ohtoshi R."/>
            <person name="Moran D.A.P."/>
            <person name="Shinohara A."/>
            <person name="Yoshida Y."/>
            <person name="Fujiwara M."/>
            <person name="Mori M."/>
            <person name="Tomita M."/>
            <person name="Arakawa K."/>
        </authorList>
    </citation>
    <scope>NUCLEOTIDE SEQUENCE [LARGE SCALE GENOMIC DNA]</scope>
</reference>
<gene>
    <name evidence="2" type="ORF">AVEN_216728_1</name>
</gene>
<dbReference type="Proteomes" id="UP000499080">
    <property type="component" value="Unassembled WGS sequence"/>
</dbReference>
<dbReference type="EMBL" id="BGPR01064616">
    <property type="protein sequence ID" value="GBO39553.1"/>
    <property type="molecule type" value="Genomic_DNA"/>
</dbReference>
<accession>A0A4Y2WPX6</accession>
<evidence type="ECO:0000313" key="3">
    <source>
        <dbReference type="Proteomes" id="UP000499080"/>
    </source>
</evidence>
<evidence type="ECO:0000256" key="1">
    <source>
        <dbReference type="SAM" id="MobiDB-lite"/>
    </source>
</evidence>
<feature type="region of interest" description="Disordered" evidence="1">
    <location>
        <begin position="62"/>
        <end position="83"/>
    </location>
</feature>
<feature type="non-terminal residue" evidence="2">
    <location>
        <position position="1"/>
    </location>
</feature>
<dbReference type="AlphaFoldDB" id="A0A4Y2WPX6"/>
<organism evidence="2 3">
    <name type="scientific">Araneus ventricosus</name>
    <name type="common">Orbweaver spider</name>
    <name type="synonym">Epeira ventricosa</name>
    <dbReference type="NCBI Taxonomy" id="182803"/>
    <lineage>
        <taxon>Eukaryota</taxon>
        <taxon>Metazoa</taxon>
        <taxon>Ecdysozoa</taxon>
        <taxon>Arthropoda</taxon>
        <taxon>Chelicerata</taxon>
        <taxon>Arachnida</taxon>
        <taxon>Araneae</taxon>
        <taxon>Araneomorphae</taxon>
        <taxon>Entelegynae</taxon>
        <taxon>Araneoidea</taxon>
        <taxon>Araneidae</taxon>
        <taxon>Araneus</taxon>
    </lineage>
</organism>
<comment type="caution">
    <text evidence="2">The sequence shown here is derived from an EMBL/GenBank/DDBJ whole genome shotgun (WGS) entry which is preliminary data.</text>
</comment>
<protein>
    <submittedName>
        <fullName evidence="2">Uncharacterized protein</fullName>
    </submittedName>
</protein>